<keyword evidence="4" id="KW-1185">Reference proteome</keyword>
<sequence length="478" mass="53248">MLLTGRNGPVFNQQLCQIVQGTGVQFDLMATKPTTVALINDSKETADNTKQTYLKIHTFCTKHDIIYHILFQYPSIQHMQVWDDRPQQIAKFREAGHDWLNSKMLKSFEVIAVEIPHKYLDPDREREMVLAMVDVHNQQVEVEQEGGPFMVAGIGPMPWTRPELEGKGIWNPYETYSPRKRSKIEMINAVQYTGIVFSKPVQALLQGIAIGAHKSHGQPLLELPSSLQDVELSKWVVSHDPHVLLCPGSAPQDYMTSLGGNGAAALVEVIAVGVLDGQIWALEVRPISLESLEADESTHSRIGIVTPNGDIHESIESFWNACAEDVKALSKQKYTVDLYHLANVSPQVPNSVLYITMAHDRFRGARPTDSAKITTWEPVRFSGPWERLILVGKIGKKHLLGMKSRHGQNAVIVRAEVSIANVIKGISSAGGKEPLGGKMLGEMIKKVQKEMEVLSIENKNDNREKITAIVDDLLNRPI</sequence>
<evidence type="ECO:0000313" key="4">
    <source>
        <dbReference type="Proteomes" id="UP000780801"/>
    </source>
</evidence>
<dbReference type="OrthoDB" id="5596992at2759"/>
<evidence type="ECO:0000256" key="1">
    <source>
        <dbReference type="SAM" id="Coils"/>
    </source>
</evidence>
<dbReference type="EMBL" id="JAABOA010001203">
    <property type="protein sequence ID" value="KAF9582062.1"/>
    <property type="molecule type" value="Genomic_DNA"/>
</dbReference>
<evidence type="ECO:0000313" key="3">
    <source>
        <dbReference type="EMBL" id="KAF9582062.1"/>
    </source>
</evidence>
<dbReference type="AlphaFoldDB" id="A0A9P6FVA7"/>
<protein>
    <recommendedName>
        <fullName evidence="2">Swiss Army Knife RNA repair protein HAD domain-containing protein</fullName>
    </recommendedName>
</protein>
<keyword evidence="1" id="KW-0175">Coiled coil</keyword>
<organism evidence="3 4">
    <name type="scientific">Lunasporangiospora selenospora</name>
    <dbReference type="NCBI Taxonomy" id="979761"/>
    <lineage>
        <taxon>Eukaryota</taxon>
        <taxon>Fungi</taxon>
        <taxon>Fungi incertae sedis</taxon>
        <taxon>Mucoromycota</taxon>
        <taxon>Mortierellomycotina</taxon>
        <taxon>Mortierellomycetes</taxon>
        <taxon>Mortierellales</taxon>
        <taxon>Mortierellaceae</taxon>
        <taxon>Lunasporangiospora</taxon>
    </lineage>
</organism>
<feature type="coiled-coil region" evidence="1">
    <location>
        <begin position="444"/>
        <end position="476"/>
    </location>
</feature>
<accession>A0A9P6FVA7</accession>
<name>A0A9P6FVA7_9FUNG</name>
<dbReference type="Proteomes" id="UP000780801">
    <property type="component" value="Unassembled WGS sequence"/>
</dbReference>
<comment type="caution">
    <text evidence="3">The sequence shown here is derived from an EMBL/GenBank/DDBJ whole genome shotgun (WGS) entry which is preliminary data.</text>
</comment>
<feature type="domain" description="Swiss Army Knife RNA repair protein HAD" evidence="2">
    <location>
        <begin position="2"/>
        <end position="138"/>
    </location>
</feature>
<gene>
    <name evidence="3" type="ORF">BGW38_000709</name>
</gene>
<dbReference type="InterPro" id="IPR018812">
    <property type="entry name" value="SAK_HAD"/>
</dbReference>
<dbReference type="Pfam" id="PF10307">
    <property type="entry name" value="HAD_SAK_1"/>
    <property type="match status" value="1"/>
</dbReference>
<reference evidence="3" key="1">
    <citation type="journal article" date="2020" name="Fungal Divers.">
        <title>Resolving the Mortierellaceae phylogeny through synthesis of multi-gene phylogenetics and phylogenomics.</title>
        <authorList>
            <person name="Vandepol N."/>
            <person name="Liber J."/>
            <person name="Desiro A."/>
            <person name="Na H."/>
            <person name="Kennedy M."/>
            <person name="Barry K."/>
            <person name="Grigoriev I.V."/>
            <person name="Miller A.N."/>
            <person name="O'Donnell K."/>
            <person name="Stajich J.E."/>
            <person name="Bonito G."/>
        </authorList>
    </citation>
    <scope>NUCLEOTIDE SEQUENCE</scope>
    <source>
        <strain evidence="3">KOD1015</strain>
    </source>
</reference>
<evidence type="ECO:0000259" key="2">
    <source>
        <dbReference type="Pfam" id="PF10307"/>
    </source>
</evidence>
<proteinExistence type="predicted"/>